<evidence type="ECO:0000313" key="2">
    <source>
        <dbReference type="EMBL" id="KAG3222139.1"/>
    </source>
</evidence>
<comment type="caution">
    <text evidence="2">The sequence shown here is derived from an EMBL/GenBank/DDBJ whole genome shotgun (WGS) entry which is preliminary data.</text>
</comment>
<name>A0A8T1KY85_9STRA</name>
<feature type="compositionally biased region" description="Basic and acidic residues" evidence="1">
    <location>
        <begin position="82"/>
        <end position="100"/>
    </location>
</feature>
<sequence>MVPSGHHQFIQKERVADSAAVGHRASLPDDALSPHPSTAEPPLRLLHAVSCCGAAGASPVRYQFRQSEGYKANHGNGARQRLLRERDERRLSRRDGRETQHPQCAAPGRRRVH</sequence>
<dbReference type="AlphaFoldDB" id="A0A8T1KY85"/>
<evidence type="ECO:0000313" key="3">
    <source>
        <dbReference type="Proteomes" id="UP000760860"/>
    </source>
</evidence>
<reference evidence="2" key="1">
    <citation type="submission" date="2018-05" db="EMBL/GenBank/DDBJ databases">
        <title>Effector identification in a new, highly contiguous assembly of the strawberry crown rot pathogen Phytophthora cactorum.</title>
        <authorList>
            <person name="Armitage A.D."/>
            <person name="Nellist C.F."/>
            <person name="Bates H."/>
            <person name="Vickerstaff R.J."/>
            <person name="Harrison R.J."/>
        </authorList>
    </citation>
    <scope>NUCLEOTIDE SEQUENCE</scope>
    <source>
        <strain evidence="2">P421</strain>
    </source>
</reference>
<feature type="region of interest" description="Disordered" evidence="1">
    <location>
        <begin position="1"/>
        <end position="40"/>
    </location>
</feature>
<evidence type="ECO:0000256" key="1">
    <source>
        <dbReference type="SAM" id="MobiDB-lite"/>
    </source>
</evidence>
<accession>A0A8T1KY85</accession>
<protein>
    <submittedName>
        <fullName evidence="2">Uncharacterized protein</fullName>
    </submittedName>
</protein>
<feature type="region of interest" description="Disordered" evidence="1">
    <location>
        <begin position="68"/>
        <end position="113"/>
    </location>
</feature>
<gene>
    <name evidence="2" type="ORF">PC129_g7152</name>
</gene>
<organism evidence="2 3">
    <name type="scientific">Phytophthora cactorum</name>
    <dbReference type="NCBI Taxonomy" id="29920"/>
    <lineage>
        <taxon>Eukaryota</taxon>
        <taxon>Sar</taxon>
        <taxon>Stramenopiles</taxon>
        <taxon>Oomycota</taxon>
        <taxon>Peronosporomycetes</taxon>
        <taxon>Peronosporales</taxon>
        <taxon>Peronosporaceae</taxon>
        <taxon>Phytophthora</taxon>
    </lineage>
</organism>
<dbReference type="Proteomes" id="UP000760860">
    <property type="component" value="Unassembled WGS sequence"/>
</dbReference>
<dbReference type="EMBL" id="RCMV01000193">
    <property type="protein sequence ID" value="KAG3222139.1"/>
    <property type="molecule type" value="Genomic_DNA"/>
</dbReference>
<proteinExistence type="predicted"/>